<organism evidence="13 14">
    <name type="scientific">Pseudomonas putida</name>
    <name type="common">Arthrobacter siderocapsulatus</name>
    <dbReference type="NCBI Taxonomy" id="303"/>
    <lineage>
        <taxon>Bacteria</taxon>
        <taxon>Pseudomonadati</taxon>
        <taxon>Pseudomonadota</taxon>
        <taxon>Gammaproteobacteria</taxon>
        <taxon>Pseudomonadales</taxon>
        <taxon>Pseudomonadaceae</taxon>
        <taxon>Pseudomonas</taxon>
    </lineage>
</organism>
<keyword evidence="5 10" id="KW-1133">Transmembrane helix</keyword>
<dbReference type="AlphaFoldDB" id="A0A7W2KZX3"/>
<dbReference type="CDD" id="cd06225">
    <property type="entry name" value="HAMP"/>
    <property type="match status" value="1"/>
</dbReference>
<dbReference type="GO" id="GO:0007165">
    <property type="term" value="P:signal transduction"/>
    <property type="evidence" value="ECO:0007669"/>
    <property type="project" value="UniProtKB-KW"/>
</dbReference>
<evidence type="ECO:0000259" key="12">
    <source>
        <dbReference type="PROSITE" id="PS50885"/>
    </source>
</evidence>
<evidence type="ECO:0000256" key="8">
    <source>
        <dbReference type="ARBA" id="ARBA00029447"/>
    </source>
</evidence>
<dbReference type="InterPro" id="IPR003660">
    <property type="entry name" value="HAMP_dom"/>
</dbReference>
<keyword evidence="2" id="KW-1003">Cell membrane</keyword>
<keyword evidence="4 10" id="KW-0812">Transmembrane</keyword>
<evidence type="ECO:0000256" key="7">
    <source>
        <dbReference type="ARBA" id="ARBA00023224"/>
    </source>
</evidence>
<reference evidence="13 14" key="1">
    <citation type="submission" date="2020-07" db="EMBL/GenBank/DDBJ databases">
        <title>Diversity of carbapenemase encoding genes among Pseudomonas putida group clinical isolates in a tertiary Brazilian hospital.</title>
        <authorList>
            <person name="Alberto-Lei F."/>
            <person name="Nodari C.S."/>
            <person name="Streling A.P."/>
            <person name="Paulino J.T."/>
            <person name="Bessa-Neto F.O."/>
            <person name="Cayo R."/>
            <person name="Gales A.C."/>
        </authorList>
    </citation>
    <scope>NUCLEOTIDE SEQUENCE [LARGE SCALE GENOMIC DNA]</scope>
    <source>
        <strain evidence="13 14">12464</strain>
    </source>
</reference>
<name>A0A7W2KZX3_PSEPU</name>
<evidence type="ECO:0000256" key="1">
    <source>
        <dbReference type="ARBA" id="ARBA00004651"/>
    </source>
</evidence>
<feature type="domain" description="HAMP" evidence="12">
    <location>
        <begin position="347"/>
        <end position="393"/>
    </location>
</feature>
<dbReference type="CDD" id="cd11386">
    <property type="entry name" value="MCP_signal"/>
    <property type="match status" value="1"/>
</dbReference>
<protein>
    <submittedName>
        <fullName evidence="13">Methyl-accepting chemotaxis protein</fullName>
    </submittedName>
</protein>
<evidence type="ECO:0000256" key="5">
    <source>
        <dbReference type="ARBA" id="ARBA00022989"/>
    </source>
</evidence>
<dbReference type="GO" id="GO:0006935">
    <property type="term" value="P:chemotaxis"/>
    <property type="evidence" value="ECO:0007669"/>
    <property type="project" value="UniProtKB-ARBA"/>
</dbReference>
<evidence type="ECO:0000256" key="2">
    <source>
        <dbReference type="ARBA" id="ARBA00022475"/>
    </source>
</evidence>
<evidence type="ECO:0000256" key="10">
    <source>
        <dbReference type="SAM" id="Phobius"/>
    </source>
</evidence>
<dbReference type="SMART" id="SM00304">
    <property type="entry name" value="HAMP"/>
    <property type="match status" value="2"/>
</dbReference>
<dbReference type="Proteomes" id="UP000553948">
    <property type="component" value="Unassembled WGS sequence"/>
</dbReference>
<dbReference type="PANTHER" id="PTHR32089:SF119">
    <property type="entry name" value="METHYL-ACCEPTING CHEMOTAXIS PROTEIN CTPL"/>
    <property type="match status" value="1"/>
</dbReference>
<dbReference type="PANTHER" id="PTHR32089">
    <property type="entry name" value="METHYL-ACCEPTING CHEMOTAXIS PROTEIN MCPB"/>
    <property type="match status" value="1"/>
</dbReference>
<dbReference type="PROSITE" id="PS50111">
    <property type="entry name" value="CHEMOTAXIS_TRANSDUC_2"/>
    <property type="match status" value="1"/>
</dbReference>
<feature type="transmembrane region" description="Helical" evidence="10">
    <location>
        <begin position="318"/>
        <end position="341"/>
    </location>
</feature>
<evidence type="ECO:0000256" key="4">
    <source>
        <dbReference type="ARBA" id="ARBA00022692"/>
    </source>
</evidence>
<dbReference type="SUPFAM" id="SSF58104">
    <property type="entry name" value="Methyl-accepting chemotaxis protein (MCP) signaling domain"/>
    <property type="match status" value="1"/>
</dbReference>
<evidence type="ECO:0000256" key="3">
    <source>
        <dbReference type="ARBA" id="ARBA00022481"/>
    </source>
</evidence>
<accession>A0A7W2KZX3</accession>
<proteinExistence type="inferred from homology"/>
<comment type="caution">
    <text evidence="13">The sequence shown here is derived from an EMBL/GenBank/DDBJ whole genome shotgun (WGS) entry which is preliminary data.</text>
</comment>
<evidence type="ECO:0000313" key="13">
    <source>
        <dbReference type="EMBL" id="MBA6115860.1"/>
    </source>
</evidence>
<dbReference type="GO" id="GO:0005886">
    <property type="term" value="C:plasma membrane"/>
    <property type="evidence" value="ECO:0007669"/>
    <property type="project" value="UniProtKB-SubCell"/>
</dbReference>
<dbReference type="FunFam" id="1.10.287.950:FF:000001">
    <property type="entry name" value="Methyl-accepting chemotaxis sensory transducer"/>
    <property type="match status" value="1"/>
</dbReference>
<sequence length="670" mass="71081">MKRLLYPAIALMNRLSFGQKFSLISVLFFLPLLATSFYLVRDAYQQFQTTRAELQGIAPLSASLALRADLETLGNLLQINAVLGQSGQAGDLEPRIAALQDKAQAHMQALQGNAAVPQATLDELTQAFASARAESSLQNKTALFDKLLAQAQVLGKQVASQSGLSQDNQASVRQLSEVLGTATAQVTQTLGEGRTMGAIALGRGFIDSAGSARFEDLLQRLERLGADYALRLDDALVDDAVARQGLAAAVQSSLASVKQAATVFEDQVVVAETLDSPWAAFYEQTSQLIGQTYRLNEAILVQLQGQLQQRLGEQQQRMTALVAVLASVFVLIIYLYSGFYVSTQATLRTLGSAMDKVASGDMTVTFQAHSRDELGELGEGFSETVRRIRGLIDQVGRTVVAVEDQAVQVLAISARSNQAIGGQREQIEHVATAMNQMSATALEVVRSAALAADGAQQVSQEGASGRGLIESQQSGIGRLASEIDQTVEVVNQLAGHSQAIGRVLEVIRSIAEQTNLLALNAAIEAARAGEQGRGFAVVADEVRTLARRTQDSTEEIAQMIQHLQSGVGAAVAAMGSSHRMAAGTVSEAHQVQQALANILSAVGGIVEQNQQIAAAVEQQKAVAHGIDQHIVAINCSAQDTAQGACQTESASRVLLDQVSTLKGLMAVFRV</sequence>
<gene>
    <name evidence="13" type="ORF">H4C47_08965</name>
</gene>
<dbReference type="InterPro" id="IPR004089">
    <property type="entry name" value="MCPsignal_dom"/>
</dbReference>
<keyword evidence="3" id="KW-0488">Methylation</keyword>
<evidence type="ECO:0000259" key="11">
    <source>
        <dbReference type="PROSITE" id="PS50111"/>
    </source>
</evidence>
<evidence type="ECO:0000313" key="14">
    <source>
        <dbReference type="Proteomes" id="UP000553948"/>
    </source>
</evidence>
<dbReference type="EMBL" id="JACGDG010000006">
    <property type="protein sequence ID" value="MBA6115860.1"/>
    <property type="molecule type" value="Genomic_DNA"/>
</dbReference>
<comment type="subcellular location">
    <subcellularLocation>
        <location evidence="1">Cell membrane</location>
        <topology evidence="1">Multi-pass membrane protein</topology>
    </subcellularLocation>
</comment>
<keyword evidence="6 10" id="KW-0472">Membrane</keyword>
<keyword evidence="7 9" id="KW-0807">Transducer</keyword>
<comment type="similarity">
    <text evidence="8">Belongs to the methyl-accepting chemotaxis (MCP) protein family.</text>
</comment>
<dbReference type="Pfam" id="PF00672">
    <property type="entry name" value="HAMP"/>
    <property type="match status" value="1"/>
</dbReference>
<dbReference type="Gene3D" id="1.10.287.950">
    <property type="entry name" value="Methyl-accepting chemotaxis protein"/>
    <property type="match status" value="1"/>
</dbReference>
<feature type="transmembrane region" description="Helical" evidence="10">
    <location>
        <begin position="21"/>
        <end position="40"/>
    </location>
</feature>
<evidence type="ECO:0000256" key="6">
    <source>
        <dbReference type="ARBA" id="ARBA00023136"/>
    </source>
</evidence>
<feature type="domain" description="Methyl-accepting transducer" evidence="11">
    <location>
        <begin position="398"/>
        <end position="634"/>
    </location>
</feature>
<dbReference type="PROSITE" id="PS50885">
    <property type="entry name" value="HAMP"/>
    <property type="match status" value="1"/>
</dbReference>
<evidence type="ECO:0000256" key="9">
    <source>
        <dbReference type="PROSITE-ProRule" id="PRU00284"/>
    </source>
</evidence>
<dbReference type="SMART" id="SM00283">
    <property type="entry name" value="MA"/>
    <property type="match status" value="1"/>
</dbReference>
<dbReference type="Pfam" id="PF00015">
    <property type="entry name" value="MCPsignal"/>
    <property type="match status" value="1"/>
</dbReference>